<comment type="caution">
    <text evidence="1">The sequence shown here is derived from an EMBL/GenBank/DDBJ whole genome shotgun (WGS) entry which is preliminary data.</text>
</comment>
<dbReference type="Proteomes" id="UP000235145">
    <property type="component" value="Unassembled WGS sequence"/>
</dbReference>
<dbReference type="PANTHER" id="PTHR31973">
    <property type="entry name" value="POLYPROTEIN, PUTATIVE-RELATED"/>
    <property type="match status" value="1"/>
</dbReference>
<protein>
    <submittedName>
        <fullName evidence="1">Uncharacterized protein</fullName>
    </submittedName>
</protein>
<dbReference type="PANTHER" id="PTHR31973:SF190">
    <property type="entry name" value="MULE TRANSPOSASE DOMAIN-CONTAINING PROTEIN"/>
    <property type="match status" value="1"/>
</dbReference>
<organism evidence="1 2">
    <name type="scientific">Lactuca sativa</name>
    <name type="common">Garden lettuce</name>
    <dbReference type="NCBI Taxonomy" id="4236"/>
    <lineage>
        <taxon>Eukaryota</taxon>
        <taxon>Viridiplantae</taxon>
        <taxon>Streptophyta</taxon>
        <taxon>Embryophyta</taxon>
        <taxon>Tracheophyta</taxon>
        <taxon>Spermatophyta</taxon>
        <taxon>Magnoliopsida</taxon>
        <taxon>eudicotyledons</taxon>
        <taxon>Gunneridae</taxon>
        <taxon>Pentapetalae</taxon>
        <taxon>asterids</taxon>
        <taxon>campanulids</taxon>
        <taxon>Asterales</taxon>
        <taxon>Asteraceae</taxon>
        <taxon>Cichorioideae</taxon>
        <taxon>Cichorieae</taxon>
        <taxon>Lactucinae</taxon>
        <taxon>Lactuca</taxon>
    </lineage>
</organism>
<gene>
    <name evidence="1" type="ORF">LSAT_V11C500271090</name>
</gene>
<name>A0A9R1XBH7_LACSA</name>
<evidence type="ECO:0000313" key="2">
    <source>
        <dbReference type="Proteomes" id="UP000235145"/>
    </source>
</evidence>
<keyword evidence="2" id="KW-1185">Reference proteome</keyword>
<accession>A0A9R1XBH7</accession>
<dbReference type="EMBL" id="NBSK02000005">
    <property type="protein sequence ID" value="KAJ0206541.1"/>
    <property type="molecule type" value="Genomic_DNA"/>
</dbReference>
<proteinExistence type="predicted"/>
<dbReference type="AlphaFoldDB" id="A0A9R1XBH7"/>
<sequence>METPKLLEQFKKGMEEVRKLNQECYEWIKQIPPQHWARRSHFDVVINNICECFNSKILEGRDAPIINCLEFIGEYIIKRIVNVDKATGPLTPTATKILQKIKDEAEEYISWVCGNGKYQVNGPCQD</sequence>
<reference evidence="1 2" key="1">
    <citation type="journal article" date="2017" name="Nat. Commun.">
        <title>Genome assembly with in vitro proximity ligation data and whole-genome triplication in lettuce.</title>
        <authorList>
            <person name="Reyes-Chin-Wo S."/>
            <person name="Wang Z."/>
            <person name="Yang X."/>
            <person name="Kozik A."/>
            <person name="Arikit S."/>
            <person name="Song C."/>
            <person name="Xia L."/>
            <person name="Froenicke L."/>
            <person name="Lavelle D.O."/>
            <person name="Truco M.J."/>
            <person name="Xia R."/>
            <person name="Zhu S."/>
            <person name="Xu C."/>
            <person name="Xu H."/>
            <person name="Xu X."/>
            <person name="Cox K."/>
            <person name="Korf I."/>
            <person name="Meyers B.C."/>
            <person name="Michelmore R.W."/>
        </authorList>
    </citation>
    <scope>NUCLEOTIDE SEQUENCE [LARGE SCALE GENOMIC DNA]</scope>
    <source>
        <strain evidence="2">cv. Salinas</strain>
        <tissue evidence="1">Seedlings</tissue>
    </source>
</reference>
<evidence type="ECO:0000313" key="1">
    <source>
        <dbReference type="EMBL" id="KAJ0206541.1"/>
    </source>
</evidence>